<dbReference type="AlphaFoldDB" id="A0A2W5LZU5"/>
<accession>A0A2W5LZU5</accession>
<keyword evidence="2" id="KW-0479">Metal-binding</keyword>
<feature type="domain" description="Metallo-beta-lactamase" evidence="6">
    <location>
        <begin position="99"/>
        <end position="306"/>
    </location>
</feature>
<evidence type="ECO:0000313" key="8">
    <source>
        <dbReference type="Proteomes" id="UP000249577"/>
    </source>
</evidence>
<keyword evidence="5" id="KW-0732">Signal</keyword>
<dbReference type="SMART" id="SM00849">
    <property type="entry name" value="Lactamase_B"/>
    <property type="match status" value="1"/>
</dbReference>
<dbReference type="EMBL" id="QFPN01000008">
    <property type="protein sequence ID" value="PZQ12897.1"/>
    <property type="molecule type" value="Genomic_DNA"/>
</dbReference>
<dbReference type="PROSITE" id="PS51318">
    <property type="entry name" value="TAT"/>
    <property type="match status" value="1"/>
</dbReference>
<organism evidence="7 8">
    <name type="scientific">Ancylobacter novellus</name>
    <name type="common">Thiobacillus novellus</name>
    <dbReference type="NCBI Taxonomy" id="921"/>
    <lineage>
        <taxon>Bacteria</taxon>
        <taxon>Pseudomonadati</taxon>
        <taxon>Pseudomonadota</taxon>
        <taxon>Alphaproteobacteria</taxon>
        <taxon>Hyphomicrobiales</taxon>
        <taxon>Xanthobacteraceae</taxon>
        <taxon>Ancylobacter</taxon>
    </lineage>
</organism>
<protein>
    <submittedName>
        <fullName evidence="7">MBL fold metallo-hydrolase</fullName>
    </submittedName>
</protein>
<evidence type="ECO:0000259" key="6">
    <source>
        <dbReference type="SMART" id="SM00849"/>
    </source>
</evidence>
<name>A0A2W5LZU5_ANCNO</name>
<reference evidence="7 8" key="1">
    <citation type="submission" date="2017-08" db="EMBL/GenBank/DDBJ databases">
        <title>Infants hospitalized years apart are colonized by the same room-sourced microbial strains.</title>
        <authorList>
            <person name="Brooks B."/>
            <person name="Olm M.R."/>
            <person name="Firek B.A."/>
            <person name="Baker R."/>
            <person name="Thomas B.C."/>
            <person name="Morowitz M.J."/>
            <person name="Banfield J.F."/>
        </authorList>
    </citation>
    <scope>NUCLEOTIDE SEQUENCE [LARGE SCALE GENOMIC DNA]</scope>
    <source>
        <strain evidence="7">S2_005_003_R2_43</strain>
    </source>
</reference>
<dbReference type="InterPro" id="IPR051013">
    <property type="entry name" value="MBL_superfamily_lactonases"/>
</dbReference>
<dbReference type="SUPFAM" id="SSF56281">
    <property type="entry name" value="Metallo-hydrolase/oxidoreductase"/>
    <property type="match status" value="1"/>
</dbReference>
<feature type="signal peptide" evidence="5">
    <location>
        <begin position="1"/>
        <end position="34"/>
    </location>
</feature>
<keyword evidence="3 7" id="KW-0378">Hydrolase</keyword>
<dbReference type="InterPro" id="IPR006311">
    <property type="entry name" value="TAT_signal"/>
</dbReference>
<evidence type="ECO:0000256" key="4">
    <source>
        <dbReference type="ARBA" id="ARBA00022833"/>
    </source>
</evidence>
<dbReference type="Proteomes" id="UP000249577">
    <property type="component" value="Unassembled WGS sequence"/>
</dbReference>
<sequence>MTDRPMLSRRGLAGAAAAALAAPALLRAVTPALAEAPMAGEARPAFRRFRLGAVEITVLDDGGALVPGPWPVVGEDRPKEEVERLMRENLLPEDRFRPGFSPVLINTGRQLVLIDTGNGSGGFIPRPAAGRLAQSLAAAGVAPERIDVVAITHCHVDHIGGIMENGAPLFPNARYAVGRQEFAFWEQDDRLKAPEADNERKSALMFRDTLARLKDRVVFVEPGQDVAPGVAALATPGHTPGHLSFHVESGGKRLLVWGDCAHHEVASLAHPEWSALFDMDKAQGAATRRKIYDMAATERLPILGYHTSFPSLGFVARAGAAYRWIPETYQLES</sequence>
<dbReference type="PANTHER" id="PTHR42978">
    <property type="entry name" value="QUORUM-QUENCHING LACTONASE YTNP-RELATED-RELATED"/>
    <property type="match status" value="1"/>
</dbReference>
<evidence type="ECO:0000256" key="5">
    <source>
        <dbReference type="SAM" id="SignalP"/>
    </source>
</evidence>
<dbReference type="InterPro" id="IPR036866">
    <property type="entry name" value="RibonucZ/Hydroxyglut_hydro"/>
</dbReference>
<feature type="chain" id="PRO_5016088378" evidence="5">
    <location>
        <begin position="35"/>
        <end position="333"/>
    </location>
</feature>
<evidence type="ECO:0000313" key="7">
    <source>
        <dbReference type="EMBL" id="PZQ12897.1"/>
    </source>
</evidence>
<proteinExistence type="inferred from homology"/>
<keyword evidence="4" id="KW-0862">Zinc</keyword>
<evidence type="ECO:0000256" key="2">
    <source>
        <dbReference type="ARBA" id="ARBA00022723"/>
    </source>
</evidence>
<dbReference type="CDD" id="cd07720">
    <property type="entry name" value="OPHC2-like_MBL-fold"/>
    <property type="match status" value="1"/>
</dbReference>
<dbReference type="Pfam" id="PF00753">
    <property type="entry name" value="Lactamase_B"/>
    <property type="match status" value="1"/>
</dbReference>
<dbReference type="PANTHER" id="PTHR42978:SF6">
    <property type="entry name" value="QUORUM-QUENCHING LACTONASE YTNP-RELATED"/>
    <property type="match status" value="1"/>
</dbReference>
<comment type="similarity">
    <text evidence="1">Belongs to the metallo-beta-lactamase superfamily.</text>
</comment>
<dbReference type="InterPro" id="IPR001279">
    <property type="entry name" value="Metallo-B-lactamas"/>
</dbReference>
<comment type="caution">
    <text evidence="7">The sequence shown here is derived from an EMBL/GenBank/DDBJ whole genome shotgun (WGS) entry which is preliminary data.</text>
</comment>
<dbReference type="Gene3D" id="3.60.15.10">
    <property type="entry name" value="Ribonuclease Z/Hydroxyacylglutathione hydrolase-like"/>
    <property type="match status" value="1"/>
</dbReference>
<evidence type="ECO:0000256" key="1">
    <source>
        <dbReference type="ARBA" id="ARBA00007749"/>
    </source>
</evidence>
<dbReference type="GO" id="GO:0016787">
    <property type="term" value="F:hydrolase activity"/>
    <property type="evidence" value="ECO:0007669"/>
    <property type="project" value="UniProtKB-KW"/>
</dbReference>
<evidence type="ECO:0000256" key="3">
    <source>
        <dbReference type="ARBA" id="ARBA00022801"/>
    </source>
</evidence>
<dbReference type="GO" id="GO:0046872">
    <property type="term" value="F:metal ion binding"/>
    <property type="evidence" value="ECO:0007669"/>
    <property type="project" value="UniProtKB-KW"/>
</dbReference>
<gene>
    <name evidence="7" type="ORF">DI565_14520</name>
</gene>